<feature type="chain" id="PRO_5013248229" description="SLH domain-containing protein" evidence="2">
    <location>
        <begin position="31"/>
        <end position="801"/>
    </location>
</feature>
<dbReference type="EMBL" id="MRWQ01000004">
    <property type="protein sequence ID" value="OKL37651.1"/>
    <property type="molecule type" value="Genomic_DNA"/>
</dbReference>
<organism evidence="4 5">
    <name type="scientific">Domibacillus mangrovi</name>
    <dbReference type="NCBI Taxonomy" id="1714354"/>
    <lineage>
        <taxon>Bacteria</taxon>
        <taxon>Bacillati</taxon>
        <taxon>Bacillota</taxon>
        <taxon>Bacilli</taxon>
        <taxon>Bacillales</taxon>
        <taxon>Bacillaceae</taxon>
        <taxon>Domibacillus</taxon>
    </lineage>
</organism>
<keyword evidence="5" id="KW-1185">Reference proteome</keyword>
<feature type="signal peptide" evidence="2">
    <location>
        <begin position="1"/>
        <end position="30"/>
    </location>
</feature>
<name>A0A1Q5P672_9BACI</name>
<gene>
    <name evidence="4" type="ORF">BLL40_04955</name>
</gene>
<dbReference type="Pfam" id="PF13205">
    <property type="entry name" value="Big_5"/>
    <property type="match status" value="1"/>
</dbReference>
<dbReference type="STRING" id="1714354.BLL40_04955"/>
<dbReference type="RefSeq" id="WP_073710802.1">
    <property type="nucleotide sequence ID" value="NZ_MRWQ01000004.1"/>
</dbReference>
<feature type="domain" description="SLH" evidence="3">
    <location>
        <begin position="28"/>
        <end position="86"/>
    </location>
</feature>
<dbReference type="Pfam" id="PF00395">
    <property type="entry name" value="SLH"/>
    <property type="match status" value="2"/>
</dbReference>
<proteinExistence type="predicted"/>
<feature type="domain" description="SLH" evidence="3">
    <location>
        <begin position="87"/>
        <end position="150"/>
    </location>
</feature>
<dbReference type="InterPro" id="IPR001119">
    <property type="entry name" value="SLH_dom"/>
</dbReference>
<protein>
    <recommendedName>
        <fullName evidence="3">SLH domain-containing protein</fullName>
    </recommendedName>
</protein>
<keyword evidence="1 2" id="KW-0732">Signal</keyword>
<dbReference type="Proteomes" id="UP000186524">
    <property type="component" value="Unassembled WGS sequence"/>
</dbReference>
<dbReference type="InterPro" id="IPR014755">
    <property type="entry name" value="Cu-Rt/internalin_Ig-like"/>
</dbReference>
<dbReference type="AlphaFoldDB" id="A0A1Q5P672"/>
<evidence type="ECO:0000313" key="4">
    <source>
        <dbReference type="EMBL" id="OKL37651.1"/>
    </source>
</evidence>
<evidence type="ECO:0000259" key="3">
    <source>
        <dbReference type="PROSITE" id="PS51272"/>
    </source>
</evidence>
<comment type="caution">
    <text evidence="4">The sequence shown here is derived from an EMBL/GenBank/DDBJ whole genome shotgun (WGS) entry which is preliminary data.</text>
</comment>
<evidence type="ECO:0000313" key="5">
    <source>
        <dbReference type="Proteomes" id="UP000186524"/>
    </source>
</evidence>
<dbReference type="Gene3D" id="2.60.40.1220">
    <property type="match status" value="3"/>
</dbReference>
<accession>A0A1Q5P672</accession>
<dbReference type="InterPro" id="IPR032812">
    <property type="entry name" value="SbsA_Ig"/>
</dbReference>
<reference evidence="4 5" key="1">
    <citation type="submission" date="2016-12" db="EMBL/GenBank/DDBJ databases">
        <title>Domibacillus sp. SAOS 44 whole genome sequencing.</title>
        <authorList>
            <person name="Verma A."/>
            <person name="Krishnamurthi S."/>
        </authorList>
    </citation>
    <scope>NUCLEOTIDE SEQUENCE [LARGE SCALE GENOMIC DNA]</scope>
    <source>
        <strain evidence="4 5">SAOS 44</strain>
    </source>
</reference>
<evidence type="ECO:0000256" key="1">
    <source>
        <dbReference type="ARBA" id="ARBA00022729"/>
    </source>
</evidence>
<sequence length="801" mass="83956">MAYQSKSYRKFVAAAATATLVATAVTPAFAASSFTDVSDRYKEAVDYLVDNNTTNGISETKFGTDLTIKRVDAAVMIAKALKLDTEGAKDSGFTDLPERAVPYVNALKEKGIINGKTETSFGAAQDITRGEMALIIARAYDLEGNKANLAFTDVSDRYDEAVAALVDNKVTFGKTETKFGTTDSVTRGEFALFLYRLATPEEVTAPAVAKVESVNAKQMAVTFNIEVDKGAANTASLYTLNNTQASKAVLSEDEKTVLLTFNGGTEVKDGVLVVNPVATKADKAVQTAKYTSVFTYEDTVKPVVTDTAYANGVITLTFSEELSAAPSVVRIDGTPIAADAVTLNASDKTKVEITSSLDTGASASVYVAGAKDTADNANEMDLYNGSVSAPTVDTNKPHVTNVQVTGQNTAKITLSEAITQTEVDATLQQGAEQKAVKLIKDTSDVNGKTYTLTVAGDLFGEESTSETFTLYIQKEAMTDASGLKNDLFSTTLTFVKDTQAPVLASSDLTEGNTAMTFTFDEAVTPVGASSAIDIRNADGVKFAAKAVSLSDDQKTYTVDIVGGDAAMSAGTYTVSFPANYFTDVHGNKAGVITDTFTVGESTSTDTDKPTASVATAGTNTFTVTFSEEVTTSALALSNYRLDGQALPAKTDIYFTDASKKVVMIELPEGAINIGDQTSGAPAVLNVSGAADKAGNVMTSANFVVTVKDNTPAVMTDVKTVGTAVVVTFSENVAFDNDAIDANTVFNVKVNGTEAEAQNMTTVNGNAKQVQFNLAASPASAPTVEVKDNQTALKDANGVLVK</sequence>
<dbReference type="OrthoDB" id="2440872at2"/>
<evidence type="ECO:0000256" key="2">
    <source>
        <dbReference type="SAM" id="SignalP"/>
    </source>
</evidence>
<dbReference type="PROSITE" id="PS51272">
    <property type="entry name" value="SLH"/>
    <property type="match status" value="2"/>
</dbReference>